<reference evidence="2 3" key="1">
    <citation type="submission" date="2017-09" db="EMBL/GenBank/DDBJ databases">
        <authorList>
            <consortium name="International Durum Wheat Genome Sequencing Consortium (IDWGSC)"/>
            <person name="Milanesi L."/>
        </authorList>
    </citation>
    <scope>NUCLEOTIDE SEQUENCE [LARGE SCALE GENOMIC DNA]</scope>
    <source>
        <strain evidence="3">cv. Svevo</strain>
    </source>
</reference>
<name>A0A9R0UWZ2_TRITD</name>
<dbReference type="AlphaFoldDB" id="A0A9R0UWZ2"/>
<feature type="compositionally biased region" description="Polar residues" evidence="1">
    <location>
        <begin position="43"/>
        <end position="57"/>
    </location>
</feature>
<proteinExistence type="predicted"/>
<dbReference type="EMBL" id="LT934111">
    <property type="protein sequence ID" value="VAH04251.1"/>
    <property type="molecule type" value="Genomic_DNA"/>
</dbReference>
<organism evidence="2 3">
    <name type="scientific">Triticum turgidum subsp. durum</name>
    <name type="common">Durum wheat</name>
    <name type="synonym">Triticum durum</name>
    <dbReference type="NCBI Taxonomy" id="4567"/>
    <lineage>
        <taxon>Eukaryota</taxon>
        <taxon>Viridiplantae</taxon>
        <taxon>Streptophyta</taxon>
        <taxon>Embryophyta</taxon>
        <taxon>Tracheophyta</taxon>
        <taxon>Spermatophyta</taxon>
        <taxon>Magnoliopsida</taxon>
        <taxon>Liliopsida</taxon>
        <taxon>Poales</taxon>
        <taxon>Poaceae</taxon>
        <taxon>BOP clade</taxon>
        <taxon>Pooideae</taxon>
        <taxon>Triticodae</taxon>
        <taxon>Triticeae</taxon>
        <taxon>Triticinae</taxon>
        <taxon>Triticum</taxon>
    </lineage>
</organism>
<dbReference type="Gramene" id="TRITD1Av1G094410.1">
    <property type="protein sequence ID" value="TRITD1Av1G094410.1"/>
    <property type="gene ID" value="TRITD1Av1G094410"/>
</dbReference>
<keyword evidence="3" id="KW-1185">Reference proteome</keyword>
<feature type="region of interest" description="Disordered" evidence="1">
    <location>
        <begin position="38"/>
        <end position="64"/>
    </location>
</feature>
<evidence type="ECO:0000256" key="1">
    <source>
        <dbReference type="SAM" id="MobiDB-lite"/>
    </source>
</evidence>
<evidence type="ECO:0000313" key="2">
    <source>
        <dbReference type="EMBL" id="VAH04251.1"/>
    </source>
</evidence>
<gene>
    <name evidence="2" type="ORF">TRITD_1Av1G094410</name>
</gene>
<dbReference type="Proteomes" id="UP000324705">
    <property type="component" value="Chromosome 1A"/>
</dbReference>
<sequence>MAGIGHAPTIPWPSLRDKIASPQPRACIDADDPFFNLGPPSLLPSNSGHTEPPTSTRCAPVGPL</sequence>
<evidence type="ECO:0000313" key="3">
    <source>
        <dbReference type="Proteomes" id="UP000324705"/>
    </source>
</evidence>
<accession>A0A9R0UWZ2</accession>
<protein>
    <submittedName>
        <fullName evidence="2">Uncharacterized protein</fullName>
    </submittedName>
</protein>